<proteinExistence type="predicted"/>
<dbReference type="EMBL" id="BAABHJ010000017">
    <property type="protein sequence ID" value="GAA4611697.1"/>
    <property type="molecule type" value="Genomic_DNA"/>
</dbReference>
<gene>
    <name evidence="1" type="ORF">GCM10023195_49730</name>
</gene>
<comment type="caution">
    <text evidence="1">The sequence shown here is derived from an EMBL/GenBank/DDBJ whole genome shotgun (WGS) entry which is preliminary data.</text>
</comment>
<dbReference type="NCBIfam" id="TIGR04268">
    <property type="entry name" value="FxSxx-COOH"/>
    <property type="match status" value="1"/>
</dbReference>
<evidence type="ECO:0000313" key="2">
    <source>
        <dbReference type="Proteomes" id="UP001500212"/>
    </source>
</evidence>
<name>A0ABP8TSG7_9ACTN</name>
<dbReference type="RefSeq" id="WP_345358951.1">
    <property type="nucleotide sequence ID" value="NZ_BAABHJ010000017.1"/>
</dbReference>
<organism evidence="1 2">
    <name type="scientific">Actinoallomurus liliacearum</name>
    <dbReference type="NCBI Taxonomy" id="1080073"/>
    <lineage>
        <taxon>Bacteria</taxon>
        <taxon>Bacillati</taxon>
        <taxon>Actinomycetota</taxon>
        <taxon>Actinomycetes</taxon>
        <taxon>Streptosporangiales</taxon>
        <taxon>Thermomonosporaceae</taxon>
        <taxon>Actinoallomurus</taxon>
    </lineage>
</organism>
<reference evidence="2" key="1">
    <citation type="journal article" date="2019" name="Int. J. Syst. Evol. Microbiol.">
        <title>The Global Catalogue of Microorganisms (GCM) 10K type strain sequencing project: providing services to taxonomists for standard genome sequencing and annotation.</title>
        <authorList>
            <consortium name="The Broad Institute Genomics Platform"/>
            <consortium name="The Broad Institute Genome Sequencing Center for Infectious Disease"/>
            <person name="Wu L."/>
            <person name="Ma J."/>
        </authorList>
    </citation>
    <scope>NUCLEOTIDE SEQUENCE [LARGE SCALE GENOMIC DNA]</scope>
    <source>
        <strain evidence="2">JCM 17938</strain>
    </source>
</reference>
<evidence type="ECO:0000313" key="1">
    <source>
        <dbReference type="EMBL" id="GAA4611697.1"/>
    </source>
</evidence>
<dbReference type="InterPro" id="IPR026334">
    <property type="entry name" value="FxSxx-COOH"/>
</dbReference>
<sequence>MRDDTTTPSHDPAPDEGLIDLTGFDLGDLDTADGSCLAEALRHLVDAQSRGTEAVAGFQD</sequence>
<dbReference type="Proteomes" id="UP001500212">
    <property type="component" value="Unassembled WGS sequence"/>
</dbReference>
<protein>
    <recommendedName>
        <fullName evidence="3">FXSXX-COOH protein</fullName>
    </recommendedName>
</protein>
<keyword evidence="2" id="KW-1185">Reference proteome</keyword>
<evidence type="ECO:0008006" key="3">
    <source>
        <dbReference type="Google" id="ProtNLM"/>
    </source>
</evidence>
<accession>A0ABP8TSG7</accession>